<evidence type="ECO:0000313" key="4">
    <source>
        <dbReference type="Proteomes" id="UP000754495"/>
    </source>
</evidence>
<keyword evidence="2" id="KW-0812">Transmembrane</keyword>
<proteinExistence type="predicted"/>
<feature type="region of interest" description="Disordered" evidence="1">
    <location>
        <begin position="130"/>
        <end position="158"/>
    </location>
</feature>
<feature type="transmembrane region" description="Helical" evidence="2">
    <location>
        <begin position="186"/>
        <end position="207"/>
    </location>
</feature>
<feature type="region of interest" description="Disordered" evidence="1">
    <location>
        <begin position="210"/>
        <end position="301"/>
    </location>
</feature>
<protein>
    <submittedName>
        <fullName evidence="3">Uncharacterized protein</fullName>
    </submittedName>
</protein>
<sequence length="301" mass="30747">MTEVKEESGEKKSGLSPAQVVASALAAVTAAFLGSTLGVAGTVIGAGIASVVTTVGSEIYLRSLRRTRAAARRTAELLAVAETRQQTNVVPPVAAPRSTHPLIRHQQQNGTTQRRPAAQLTDVQRTRVVHPVAPPPLGGPTRRMPVAGQGGSARGERTVFIPKPVDPPATEEAPASGKKAWWKTRWALAAATSVVAFVVGMLAITGFETATGSTVSGGTGTTLGRVVGGSGGGAEQRKTSEVPASTRSSTPHEKAPAGTSSRPTSSSEEETEPPVTTTPSGSARQQPSTASPTQTTAPTSP</sequence>
<feature type="transmembrane region" description="Helical" evidence="2">
    <location>
        <begin position="20"/>
        <end position="37"/>
    </location>
</feature>
<dbReference type="EMBL" id="JAANOU010000001">
    <property type="protein sequence ID" value="NIH78243.1"/>
    <property type="molecule type" value="Genomic_DNA"/>
</dbReference>
<gene>
    <name evidence="3" type="ORF">FHX46_000773</name>
</gene>
<feature type="compositionally biased region" description="Gly residues" evidence="1">
    <location>
        <begin position="215"/>
        <end position="234"/>
    </location>
</feature>
<evidence type="ECO:0000256" key="2">
    <source>
        <dbReference type="SAM" id="Phobius"/>
    </source>
</evidence>
<evidence type="ECO:0000256" key="1">
    <source>
        <dbReference type="SAM" id="MobiDB-lite"/>
    </source>
</evidence>
<feature type="transmembrane region" description="Helical" evidence="2">
    <location>
        <begin position="43"/>
        <end position="61"/>
    </location>
</feature>
<feature type="compositionally biased region" description="Low complexity" evidence="1">
    <location>
        <begin position="273"/>
        <end position="301"/>
    </location>
</feature>
<organism evidence="3 4">
    <name type="scientific">Amycolatopsis viridis</name>
    <dbReference type="NCBI Taxonomy" id="185678"/>
    <lineage>
        <taxon>Bacteria</taxon>
        <taxon>Bacillati</taxon>
        <taxon>Actinomycetota</taxon>
        <taxon>Actinomycetes</taxon>
        <taxon>Pseudonocardiales</taxon>
        <taxon>Pseudonocardiaceae</taxon>
        <taxon>Amycolatopsis</taxon>
    </lineage>
</organism>
<keyword evidence="2" id="KW-1133">Transmembrane helix</keyword>
<name>A0ABX0SMN8_9PSEU</name>
<keyword evidence="2" id="KW-0472">Membrane</keyword>
<comment type="caution">
    <text evidence="3">The sequence shown here is derived from an EMBL/GenBank/DDBJ whole genome shotgun (WGS) entry which is preliminary data.</text>
</comment>
<dbReference type="RefSeq" id="WP_167110689.1">
    <property type="nucleotide sequence ID" value="NZ_JAANOU010000001.1"/>
</dbReference>
<keyword evidence="4" id="KW-1185">Reference proteome</keyword>
<evidence type="ECO:0000313" key="3">
    <source>
        <dbReference type="EMBL" id="NIH78243.1"/>
    </source>
</evidence>
<accession>A0ABX0SMN8</accession>
<reference evidence="3 4" key="1">
    <citation type="submission" date="2020-03" db="EMBL/GenBank/DDBJ databases">
        <title>Sequencing the genomes of 1000 actinobacteria strains.</title>
        <authorList>
            <person name="Klenk H.-P."/>
        </authorList>
    </citation>
    <scope>NUCLEOTIDE SEQUENCE [LARGE SCALE GENOMIC DNA]</scope>
    <source>
        <strain evidence="3 4">DSM 45668</strain>
    </source>
</reference>
<dbReference type="Proteomes" id="UP000754495">
    <property type="component" value="Unassembled WGS sequence"/>
</dbReference>